<gene>
    <name evidence="3" type="ORF">BIV24_29290</name>
</gene>
<evidence type="ECO:0000256" key="1">
    <source>
        <dbReference type="SAM" id="MobiDB-lite"/>
    </source>
</evidence>
<keyword evidence="2" id="KW-0812">Transmembrane</keyword>
<sequence>MEDSQNTHDPATPRARYVRRATTAVAGAAVLVALSFGVALAASSDDGTPSPGETTVMPSPEGPSDYPTEVPPHETGGTSGGVDGGATGGIDPSPTATSPTSIPSSPNVEADLAKINRRISQLNKKIDQLPTKKDLADALRAFADELDKSE</sequence>
<keyword evidence="2" id="KW-0472">Membrane</keyword>
<organism evidence="3 4">
    <name type="scientific">Streptomyces colonosanans</name>
    <dbReference type="NCBI Taxonomy" id="1428652"/>
    <lineage>
        <taxon>Bacteria</taxon>
        <taxon>Bacillati</taxon>
        <taxon>Actinomycetota</taxon>
        <taxon>Actinomycetes</taxon>
        <taxon>Kitasatosporales</taxon>
        <taxon>Streptomycetaceae</taxon>
        <taxon>Streptomyces</taxon>
    </lineage>
</organism>
<feature type="transmembrane region" description="Helical" evidence="2">
    <location>
        <begin position="21"/>
        <end position="42"/>
    </location>
</feature>
<keyword evidence="4" id="KW-1185">Reference proteome</keyword>
<dbReference type="STRING" id="1428652.BIV24_29290"/>
<keyword evidence="2" id="KW-1133">Transmembrane helix</keyword>
<reference evidence="3 4" key="1">
    <citation type="submission" date="2016-10" db="EMBL/GenBank/DDBJ databases">
        <title>Genome sequence of Streptomyces sp. MUSC 93.</title>
        <authorList>
            <person name="Lee L.-H."/>
            <person name="Ser H.-L."/>
            <person name="Law J.W.-F."/>
        </authorList>
    </citation>
    <scope>NUCLEOTIDE SEQUENCE [LARGE SCALE GENOMIC DNA]</scope>
    <source>
        <strain evidence="3 4">MUSC 93</strain>
    </source>
</reference>
<accession>A0A1S2NV28</accession>
<comment type="caution">
    <text evidence="3">The sequence shown here is derived from an EMBL/GenBank/DDBJ whole genome shotgun (WGS) entry which is preliminary data.</text>
</comment>
<dbReference type="EMBL" id="MLYP01000099">
    <property type="protein sequence ID" value="OIJ85112.1"/>
    <property type="molecule type" value="Genomic_DNA"/>
</dbReference>
<evidence type="ECO:0000313" key="3">
    <source>
        <dbReference type="EMBL" id="OIJ85112.1"/>
    </source>
</evidence>
<evidence type="ECO:0000313" key="4">
    <source>
        <dbReference type="Proteomes" id="UP000179935"/>
    </source>
</evidence>
<feature type="compositionally biased region" description="Low complexity" evidence="1">
    <location>
        <begin position="92"/>
        <end position="106"/>
    </location>
</feature>
<feature type="compositionally biased region" description="Polar residues" evidence="1">
    <location>
        <begin position="45"/>
        <end position="57"/>
    </location>
</feature>
<dbReference type="OrthoDB" id="4338482at2"/>
<dbReference type="AlphaFoldDB" id="A0A1S2NV28"/>
<feature type="compositionally biased region" description="Gly residues" evidence="1">
    <location>
        <begin position="77"/>
        <end position="88"/>
    </location>
</feature>
<evidence type="ECO:0000256" key="2">
    <source>
        <dbReference type="SAM" id="Phobius"/>
    </source>
</evidence>
<protein>
    <submittedName>
        <fullName evidence="3">Uncharacterized protein</fullName>
    </submittedName>
</protein>
<dbReference type="RefSeq" id="WP_071369492.1">
    <property type="nucleotide sequence ID" value="NZ_MLYP01000099.1"/>
</dbReference>
<feature type="region of interest" description="Disordered" evidence="1">
    <location>
        <begin position="42"/>
        <end position="108"/>
    </location>
</feature>
<proteinExistence type="predicted"/>
<name>A0A1S2NV28_9ACTN</name>
<dbReference type="Proteomes" id="UP000179935">
    <property type="component" value="Unassembled WGS sequence"/>
</dbReference>